<dbReference type="InterPro" id="IPR032867">
    <property type="entry name" value="DYW_dom"/>
</dbReference>
<accession>A0AAV5CKJ6</accession>
<dbReference type="EMBL" id="BQKI01000007">
    <property type="protein sequence ID" value="GJM98481.1"/>
    <property type="molecule type" value="Genomic_DNA"/>
</dbReference>
<evidence type="ECO:0000313" key="6">
    <source>
        <dbReference type="Proteomes" id="UP001054889"/>
    </source>
</evidence>
<dbReference type="GO" id="GO:0008270">
    <property type="term" value="F:zinc ion binding"/>
    <property type="evidence" value="ECO:0007669"/>
    <property type="project" value="InterPro"/>
</dbReference>
<dbReference type="Pfam" id="PF13041">
    <property type="entry name" value="PPR_2"/>
    <property type="match status" value="1"/>
</dbReference>
<dbReference type="GO" id="GO:0003723">
    <property type="term" value="F:RNA binding"/>
    <property type="evidence" value="ECO:0007669"/>
    <property type="project" value="InterPro"/>
</dbReference>
<name>A0AAV5CKJ6_ELECO</name>
<dbReference type="Pfam" id="PF20431">
    <property type="entry name" value="E_motif"/>
    <property type="match status" value="1"/>
</dbReference>
<reference evidence="5" key="2">
    <citation type="submission" date="2021-12" db="EMBL/GenBank/DDBJ databases">
        <title>Resequencing data analysis of finger millet.</title>
        <authorList>
            <person name="Hatakeyama M."/>
            <person name="Aluri S."/>
            <person name="Balachadran M.T."/>
            <person name="Sivarajan S.R."/>
            <person name="Poveda L."/>
            <person name="Shimizu-Inatsugi R."/>
            <person name="Schlapbach R."/>
            <person name="Sreeman S.M."/>
            <person name="Shimizu K.K."/>
        </authorList>
    </citation>
    <scope>NUCLEOTIDE SEQUENCE</scope>
</reference>
<dbReference type="InterPro" id="IPR046848">
    <property type="entry name" value="E_motif"/>
</dbReference>
<feature type="repeat" description="PPR" evidence="3">
    <location>
        <begin position="50"/>
        <end position="84"/>
    </location>
</feature>
<comment type="caution">
    <text evidence="5">The sequence shown here is derived from an EMBL/GenBank/DDBJ whole genome shotgun (WGS) entry which is preliminary data.</text>
</comment>
<dbReference type="Proteomes" id="UP001054889">
    <property type="component" value="Unassembled WGS sequence"/>
</dbReference>
<sequence length="321" mass="36624">MVDARKVFDRVENKDLVTWNTMLTAFAQYGLGKEAVAHFEEMKRSGIQLNEVSFISILTACSHGGLVKEGKHYFDMMKDYNVEPLIDHYVCFIDLLARAGFLNEALIFAFKMPMEPTAAVWKALLGACRMHKNANIGQFAANHVFELDPDDTGPPVLLYNIYASTGQWDDAARVRKMMKQTGVKKEPACSWVEIENSVHMFVADDDAHPSAKEIYMMLDEINMRIRRVGYVPNMDYVLLHIDKQDREAKLQYHSEKIALAFALINMPAGATIRIMKNIRICGDCHSAFKYVSNVFERDIVVRDTNRFHHFSNGSCSCGDYW</sequence>
<proteinExistence type="predicted"/>
<dbReference type="AlphaFoldDB" id="A0AAV5CKJ6"/>
<organism evidence="5 6">
    <name type="scientific">Eleusine coracana subsp. coracana</name>
    <dbReference type="NCBI Taxonomy" id="191504"/>
    <lineage>
        <taxon>Eukaryota</taxon>
        <taxon>Viridiplantae</taxon>
        <taxon>Streptophyta</taxon>
        <taxon>Embryophyta</taxon>
        <taxon>Tracheophyta</taxon>
        <taxon>Spermatophyta</taxon>
        <taxon>Magnoliopsida</taxon>
        <taxon>Liliopsida</taxon>
        <taxon>Poales</taxon>
        <taxon>Poaceae</taxon>
        <taxon>PACMAD clade</taxon>
        <taxon>Chloridoideae</taxon>
        <taxon>Cynodonteae</taxon>
        <taxon>Eleusininae</taxon>
        <taxon>Eleusine</taxon>
    </lineage>
</organism>
<dbReference type="Gene3D" id="1.25.40.10">
    <property type="entry name" value="Tetratricopeptide repeat domain"/>
    <property type="match status" value="1"/>
</dbReference>
<dbReference type="GO" id="GO:0009451">
    <property type="term" value="P:RNA modification"/>
    <property type="evidence" value="ECO:0007669"/>
    <property type="project" value="InterPro"/>
</dbReference>
<keyword evidence="1" id="KW-0677">Repeat</keyword>
<dbReference type="PROSITE" id="PS51375">
    <property type="entry name" value="PPR"/>
    <property type="match status" value="2"/>
</dbReference>
<feature type="domain" description="DYW" evidence="4">
    <location>
        <begin position="229"/>
        <end position="321"/>
    </location>
</feature>
<protein>
    <recommendedName>
        <fullName evidence="4">DYW domain-containing protein</fullName>
    </recommendedName>
</protein>
<gene>
    <name evidence="5" type="primary">ga15498</name>
    <name evidence="5" type="ORF">PR202_ga15498</name>
</gene>
<dbReference type="InterPro" id="IPR011990">
    <property type="entry name" value="TPR-like_helical_dom_sf"/>
</dbReference>
<dbReference type="Pfam" id="PF14432">
    <property type="entry name" value="DYW_deaminase"/>
    <property type="match status" value="1"/>
</dbReference>
<evidence type="ECO:0000256" key="3">
    <source>
        <dbReference type="PROSITE-ProRule" id="PRU00708"/>
    </source>
</evidence>
<dbReference type="FunFam" id="1.25.40.10:FF:000711">
    <property type="entry name" value="Tetratricopeptide repeat (TPR)-like superfamily protein"/>
    <property type="match status" value="1"/>
</dbReference>
<evidence type="ECO:0000259" key="4">
    <source>
        <dbReference type="Pfam" id="PF14432"/>
    </source>
</evidence>
<keyword evidence="2" id="KW-0809">Transit peptide</keyword>
<feature type="repeat" description="PPR" evidence="3">
    <location>
        <begin position="15"/>
        <end position="49"/>
    </location>
</feature>
<dbReference type="NCBIfam" id="TIGR00756">
    <property type="entry name" value="PPR"/>
    <property type="match status" value="1"/>
</dbReference>
<evidence type="ECO:0000313" key="5">
    <source>
        <dbReference type="EMBL" id="GJM98481.1"/>
    </source>
</evidence>
<evidence type="ECO:0000256" key="1">
    <source>
        <dbReference type="ARBA" id="ARBA00022737"/>
    </source>
</evidence>
<dbReference type="InterPro" id="IPR002885">
    <property type="entry name" value="PPR_rpt"/>
</dbReference>
<reference evidence="5" key="1">
    <citation type="journal article" date="2018" name="DNA Res.">
        <title>Multiple hybrid de novo genome assembly of finger millet, an orphan allotetraploid crop.</title>
        <authorList>
            <person name="Hatakeyama M."/>
            <person name="Aluri S."/>
            <person name="Balachadran M.T."/>
            <person name="Sivarajan S.R."/>
            <person name="Patrignani A."/>
            <person name="Gruter S."/>
            <person name="Poveda L."/>
            <person name="Shimizu-Inatsugi R."/>
            <person name="Baeten J."/>
            <person name="Francoijs K.J."/>
            <person name="Nataraja K.N."/>
            <person name="Reddy Y.A.N."/>
            <person name="Phadnis S."/>
            <person name="Ravikumar R.L."/>
            <person name="Schlapbach R."/>
            <person name="Sreeman S.M."/>
            <person name="Shimizu K.K."/>
        </authorList>
    </citation>
    <scope>NUCLEOTIDE SEQUENCE</scope>
</reference>
<dbReference type="PANTHER" id="PTHR47926">
    <property type="entry name" value="PENTATRICOPEPTIDE REPEAT-CONTAINING PROTEIN"/>
    <property type="match status" value="1"/>
</dbReference>
<dbReference type="PANTHER" id="PTHR47926:SF502">
    <property type="entry name" value="SELENIUM BINDING PROTEIN"/>
    <property type="match status" value="1"/>
</dbReference>
<evidence type="ECO:0000256" key="2">
    <source>
        <dbReference type="ARBA" id="ARBA00022946"/>
    </source>
</evidence>
<keyword evidence="6" id="KW-1185">Reference proteome</keyword>
<dbReference type="InterPro" id="IPR046960">
    <property type="entry name" value="PPR_At4g14850-like_plant"/>
</dbReference>